<protein>
    <submittedName>
        <fullName evidence="2">Uncharacterized protein</fullName>
    </submittedName>
</protein>
<evidence type="ECO:0000256" key="1">
    <source>
        <dbReference type="SAM" id="Coils"/>
    </source>
</evidence>
<reference evidence="2 3" key="1">
    <citation type="submission" date="2013-04" db="EMBL/GenBank/DDBJ databases">
        <title>The Genome Sequence of Bacteroides massiliensis DSM 17679.</title>
        <authorList>
            <consortium name="The Broad Institute Genomics Platform"/>
            <person name="Earl A."/>
            <person name="Ward D."/>
            <person name="Feldgarden M."/>
            <person name="Gevers D."/>
            <person name="Martens E."/>
            <person name="Fenner L."/>
            <person name="Roux V."/>
            <person name="Mallet M.N."/>
            <person name="Raoult D."/>
            <person name="Walker B."/>
            <person name="Young S."/>
            <person name="Zeng Q."/>
            <person name="Gargeya S."/>
            <person name="Fitzgerald M."/>
            <person name="Haas B."/>
            <person name="Abouelleil A."/>
            <person name="Allen A.W."/>
            <person name="Alvarado L."/>
            <person name="Arachchi H.M."/>
            <person name="Berlin A.M."/>
            <person name="Chapman S.B."/>
            <person name="Gainer-Dewar J."/>
            <person name="Goldberg J."/>
            <person name="Griggs A."/>
            <person name="Gujja S."/>
            <person name="Hansen M."/>
            <person name="Howarth C."/>
            <person name="Imamovic A."/>
            <person name="Ireland A."/>
            <person name="Larimer J."/>
            <person name="McCowan C."/>
            <person name="Murphy C."/>
            <person name="Pearson M."/>
            <person name="Poon T.W."/>
            <person name="Priest M."/>
            <person name="Roberts A."/>
            <person name="Saif S."/>
            <person name="Shea T."/>
            <person name="Sisk P."/>
            <person name="Sykes S."/>
            <person name="Wortman J."/>
            <person name="Nusbaum C."/>
            <person name="Birren B."/>
        </authorList>
    </citation>
    <scope>NUCLEOTIDE SEQUENCE [LARGE SCALE GENOMIC DNA]</scope>
    <source>
        <strain evidence="3">B84634 / Timone 84634 / DSM 17679 / JCM 13223</strain>
    </source>
</reference>
<feature type="coiled-coil region" evidence="1">
    <location>
        <begin position="29"/>
        <end position="94"/>
    </location>
</feature>
<dbReference type="STRING" id="1121098.HMPREF1534_00279"/>
<dbReference type="EMBL" id="AQHY01000004">
    <property type="protein sequence ID" value="EOA58313.1"/>
    <property type="molecule type" value="Genomic_DNA"/>
</dbReference>
<dbReference type="AlphaFoldDB" id="U6RST8"/>
<dbReference type="Proteomes" id="UP000017831">
    <property type="component" value="Unassembled WGS sequence"/>
</dbReference>
<dbReference type="OrthoDB" id="1414895at2"/>
<dbReference type="HOGENOM" id="CLU_001537_0_0_10"/>
<name>U6RST8_9BACT</name>
<sequence length="1174" mass="131513">MEPIKLEIFMKDLTRAGLRSVAKNIDGVKQNTLSVIALLEKELAEMQAKAKLAAEQGVVSPKQMADIQAMTGMVKGLKEELAELEKQKKAGHETLVVDDKATAGMDKAGRTAANLKLQFTQVAHELPSLALSPQMFILAISNNLPMLTEAIANVRKENELLRASGQKAVPVWKQLGKALLSPQTALIVGITLFIAHGKEITAWVKKMLGAKEEALSMAEAQKKLNEGYRESTGTVAGQVLAYQKLKDKWKELGTDADKQQKFIRASKGEFERLGVSVDSVREAENLLIGNTDAFIAALKKRAQAGAADELAKDAYKKYLQAESRGAEEAQREMSLGDVILAGIGTYDADTMMEDFEKQKEKRIQGYKEEAAVWLANYNSYYDKSRELNRRADEDLKKAGIRKKVTEDPDPERNTGKSALDYRQELADARIRAQQKLEAARIAVMTEGYKKRKAIARRELDEEIAGIDRTERETLQKMQEARKKKGVKITPEEEQGVKDTARLNRLLATEKYIKEYYDIEKEWQDKNIQSWIDYNKEYGTYQQKRLAVTREYNLKMMQEGLTEGERASLGKELEADLRELNMKEFKNSIDFAGIFGDLDAQGTEALAVLRDKLKEFINNSAKDLKPDDLKNLQDAFKDIDFEIKGRQPFRELKKDLADYRTAQAEVEKAQTELNQVQKFGSLIIEEYDEETGEVTRRLLTQKEAEDKLTAAQKKRKEALSGLVKSMSGVSSEISRISDAANSIISTFDMLGVEVGEDIRGMVEGFGAMSEGINNVVSAAQNGDIAGMIAGALGSAGGVIKTFGSLFGADFGGEKSRKRYEEAKEKYESYMDVLDQVISKQKELVASMEADDFANADNSYEKARELLRKQQDYAREMGKAYLNSGASKGVFGIGSSASEGTKQRKNISSSAWEQARKALGSDFTKISDGRMTGLFDLTYEQLVKLRDEASVFWGELHQDTQEYLNQIIESEEAWQEVQESRKEALTKMDFDSFYDSFVSTLSDLDATSEDFARNFEKYLQNAIFSALVAGKYKKDIESLYASWADMAESDKELNDKEADALRETYDRIVKDMMEERERIMKDFGWSAPSSSSSQAGRSGAISNITEETGNELVGIGNNMLDKMISFGILLEELKKGREADSAVFAEIAANTAYCKMLEPLLEIMKRWEANRFKITM</sequence>
<comment type="caution">
    <text evidence="2">The sequence shown here is derived from an EMBL/GenBank/DDBJ whole genome shotgun (WGS) entry which is preliminary data.</text>
</comment>
<dbReference type="RefSeq" id="WP_005936081.1">
    <property type="nucleotide sequence ID" value="NZ_KB890364.1"/>
</dbReference>
<keyword evidence="3" id="KW-1185">Reference proteome</keyword>
<accession>U6RST8</accession>
<dbReference type="PATRIC" id="fig|1121098.3.peg.279"/>
<dbReference type="eggNOG" id="COG1196">
    <property type="taxonomic scope" value="Bacteria"/>
</dbReference>
<evidence type="ECO:0000313" key="2">
    <source>
        <dbReference type="EMBL" id="EOA58313.1"/>
    </source>
</evidence>
<dbReference type="GeneID" id="60063641"/>
<keyword evidence="1" id="KW-0175">Coiled coil</keyword>
<feature type="coiled-coil region" evidence="1">
    <location>
        <begin position="648"/>
        <end position="678"/>
    </location>
</feature>
<organism evidence="2 3">
    <name type="scientific">Phocaeicola massiliensis B84634 = Timone 84634 = DSM 17679 = JCM 13223</name>
    <dbReference type="NCBI Taxonomy" id="1121098"/>
    <lineage>
        <taxon>Bacteria</taxon>
        <taxon>Pseudomonadati</taxon>
        <taxon>Bacteroidota</taxon>
        <taxon>Bacteroidia</taxon>
        <taxon>Bacteroidales</taxon>
        <taxon>Bacteroidaceae</taxon>
        <taxon>Phocaeicola</taxon>
    </lineage>
</organism>
<gene>
    <name evidence="2" type="ORF">HMPREF1534_00279</name>
</gene>
<feature type="coiled-coil region" evidence="1">
    <location>
        <begin position="422"/>
        <end position="472"/>
    </location>
</feature>
<proteinExistence type="predicted"/>
<evidence type="ECO:0000313" key="3">
    <source>
        <dbReference type="Proteomes" id="UP000017831"/>
    </source>
</evidence>